<dbReference type="PANTHER" id="PTHR24135:SF4">
    <property type="entry name" value="SH3 AND MULTIPLE ANKYRIN REPEAT DOMAINS PROTEIN 3"/>
    <property type="match status" value="1"/>
</dbReference>
<feature type="region of interest" description="Disordered" evidence="1">
    <location>
        <begin position="388"/>
        <end position="602"/>
    </location>
</feature>
<dbReference type="Ensembl" id="ENSPSTT00000025117.1">
    <property type="protein sequence ID" value="ENSPSTP00000023868.1"/>
    <property type="gene ID" value="ENSPSTG00000017606.1"/>
</dbReference>
<dbReference type="GO" id="GO:0043197">
    <property type="term" value="C:dendritic spine"/>
    <property type="evidence" value="ECO:0007669"/>
    <property type="project" value="TreeGrafter"/>
</dbReference>
<feature type="compositionally biased region" description="Low complexity" evidence="1">
    <location>
        <begin position="495"/>
        <end position="514"/>
    </location>
</feature>
<feature type="compositionally biased region" description="Gly residues" evidence="1">
    <location>
        <begin position="713"/>
        <end position="729"/>
    </location>
</feature>
<dbReference type="GO" id="GO:0035255">
    <property type="term" value="F:ionotropic glutamate receptor binding"/>
    <property type="evidence" value="ECO:0007669"/>
    <property type="project" value="TreeGrafter"/>
</dbReference>
<name>A0A8C9G4H8_PAVCR</name>
<feature type="compositionally biased region" description="Low complexity" evidence="1">
    <location>
        <begin position="730"/>
        <end position="739"/>
    </location>
</feature>
<dbReference type="GO" id="GO:0030160">
    <property type="term" value="F:synaptic receptor adaptor activity"/>
    <property type="evidence" value="ECO:0007669"/>
    <property type="project" value="TreeGrafter"/>
</dbReference>
<dbReference type="InterPro" id="IPR051569">
    <property type="entry name" value="SHANK"/>
</dbReference>
<feature type="region of interest" description="Disordered" evidence="1">
    <location>
        <begin position="98"/>
        <end position="122"/>
    </location>
</feature>
<dbReference type="PANTHER" id="PTHR24135">
    <property type="entry name" value="SH3 AND MULTIPLE ANKYRIN REPEAT DOMAINS PROTEIN"/>
    <property type="match status" value="1"/>
</dbReference>
<feature type="compositionally biased region" description="Pro residues" evidence="1">
    <location>
        <begin position="409"/>
        <end position="419"/>
    </location>
</feature>
<dbReference type="GO" id="GO:0045211">
    <property type="term" value="C:postsynaptic membrane"/>
    <property type="evidence" value="ECO:0007669"/>
    <property type="project" value="TreeGrafter"/>
</dbReference>
<evidence type="ECO:0000256" key="1">
    <source>
        <dbReference type="SAM" id="MobiDB-lite"/>
    </source>
</evidence>
<reference evidence="2" key="1">
    <citation type="submission" date="2025-08" db="UniProtKB">
        <authorList>
            <consortium name="Ensembl"/>
        </authorList>
    </citation>
    <scope>IDENTIFICATION</scope>
</reference>
<feature type="compositionally biased region" description="Basic and acidic residues" evidence="1">
    <location>
        <begin position="538"/>
        <end position="549"/>
    </location>
</feature>
<dbReference type="Proteomes" id="UP000694428">
    <property type="component" value="Unplaced"/>
</dbReference>
<feature type="compositionally biased region" description="Low complexity" evidence="1">
    <location>
        <begin position="420"/>
        <end position="430"/>
    </location>
</feature>
<feature type="region of interest" description="Disordered" evidence="1">
    <location>
        <begin position="1"/>
        <end position="49"/>
    </location>
</feature>
<evidence type="ECO:0000313" key="2">
    <source>
        <dbReference type="Ensembl" id="ENSPSTP00000023868.1"/>
    </source>
</evidence>
<feature type="compositionally biased region" description="Low complexity" evidence="1">
    <location>
        <begin position="700"/>
        <end position="712"/>
    </location>
</feature>
<feature type="compositionally biased region" description="Low complexity" evidence="1">
    <location>
        <begin position="550"/>
        <end position="567"/>
    </location>
</feature>
<feature type="region of interest" description="Disordered" evidence="1">
    <location>
        <begin position="675"/>
        <end position="775"/>
    </location>
</feature>
<accession>A0A8C9G4H8</accession>
<reference evidence="2" key="2">
    <citation type="submission" date="2025-09" db="UniProtKB">
        <authorList>
            <consortium name="Ensembl"/>
        </authorList>
    </citation>
    <scope>IDENTIFICATION</scope>
</reference>
<feature type="compositionally biased region" description="Polar residues" evidence="1">
    <location>
        <begin position="568"/>
        <end position="579"/>
    </location>
</feature>
<sequence length="823" mass="87012">MQDTVREGHGIPPPPQTAPPPPPSPYYFDTGPPPSFSPPPPPGRAYDTIRSSFKPGLEAKLHGLPQVISAAEMYDQARTSIPYPERQKRARSMIILQDSSHLPVEPTEIPRPGPSATPPEKLKRKGRVIDNPYANMGQFNVSLFAPTKPQRKKSPLVKQLQVEDAQERAALSITGGFTREPSPTRRSHRLSGVDYQHHAGIAQVEATSIPFATAIAGVMKDRERRLDEKRKSTVFLSVGAIEGTPPSSDMPSLQQSRSIDERLLGSRDVLLPSPVSALKPLISSSSSTFIHPLTGKPLDPNSPLALALAARERALSTQVPVELESLVSPSPWGTPSTLRKEAEARVEAPGKEEKKPEDKKSMIISIVDTSQQKTAGLIMVHATSNGQDEIGLELKEEKPAVPEACAEPAEPPKAEPQPGPAGKAPGSPAADKTLGQGSSEEEVEPYTVTLPPAQLSSSDEETREELAKIGLVPPPDEFANGVLVTAPGTPVSHLAAPSTPSAPAAAGAPPTAGGTPSGKPPDAPAAPESAADSGVEEVDTRSSSDHHLETTSTISTVSSMSTLSSESGEPTDTYTSFADGQTFILEKPPVPPKPKLKSQLSKGPVTFRDPLLKQSSDSELISQQHAATLASASIGRPRYLFQRRSKLWGDPMESRPIHGADDDKPTVISELSSRLQQLNKDTRSLGEEPAGSALDPGKKSPVVAARAPSVVGPRGGAAGDGARQRGGAGRAAAALRVGGPFPTWIRAQTAGAQSRRAGRDPRSSPRPAPPAAAHRACRRVWIPAEMEAPPPLRAAVPGLRRPHGTEFSLTVARSSPASPQIDV</sequence>
<protein>
    <submittedName>
        <fullName evidence="2">SH3 and multiple ankyrin repeat domains 3</fullName>
    </submittedName>
</protein>
<feature type="compositionally biased region" description="Basic and acidic residues" evidence="1">
    <location>
        <begin position="338"/>
        <end position="361"/>
    </location>
</feature>
<keyword evidence="3" id="KW-1185">Reference proteome</keyword>
<organism evidence="2 3">
    <name type="scientific">Pavo cristatus</name>
    <name type="common">Indian peafowl</name>
    <name type="synonym">Blue peafowl</name>
    <dbReference type="NCBI Taxonomy" id="9049"/>
    <lineage>
        <taxon>Eukaryota</taxon>
        <taxon>Metazoa</taxon>
        <taxon>Chordata</taxon>
        <taxon>Craniata</taxon>
        <taxon>Vertebrata</taxon>
        <taxon>Euteleostomi</taxon>
        <taxon>Archelosauria</taxon>
        <taxon>Archosauria</taxon>
        <taxon>Dinosauria</taxon>
        <taxon>Saurischia</taxon>
        <taxon>Theropoda</taxon>
        <taxon>Coelurosauria</taxon>
        <taxon>Aves</taxon>
        <taxon>Neognathae</taxon>
        <taxon>Galloanserae</taxon>
        <taxon>Galliformes</taxon>
        <taxon>Phasianidae</taxon>
        <taxon>Phasianinae</taxon>
        <taxon>Pavo</taxon>
    </lineage>
</organism>
<dbReference type="AlphaFoldDB" id="A0A8C9G4H8"/>
<feature type="compositionally biased region" description="Pro residues" evidence="1">
    <location>
        <begin position="11"/>
        <end position="43"/>
    </location>
</feature>
<dbReference type="GO" id="GO:0014069">
    <property type="term" value="C:postsynaptic density"/>
    <property type="evidence" value="ECO:0007669"/>
    <property type="project" value="TreeGrafter"/>
</dbReference>
<feature type="compositionally biased region" description="Polar residues" evidence="1">
    <location>
        <begin position="327"/>
        <end position="337"/>
    </location>
</feature>
<feature type="region of interest" description="Disordered" evidence="1">
    <location>
        <begin position="326"/>
        <end position="363"/>
    </location>
</feature>
<evidence type="ECO:0000313" key="3">
    <source>
        <dbReference type="Proteomes" id="UP000694428"/>
    </source>
</evidence>
<proteinExistence type="predicted"/>